<keyword evidence="7" id="KW-1185">Reference proteome</keyword>
<dbReference type="InterPro" id="IPR017871">
    <property type="entry name" value="ABC_transporter-like_CS"/>
</dbReference>
<dbReference type="PANTHER" id="PTHR42788">
    <property type="entry name" value="TAURINE IMPORT ATP-BINDING PROTEIN-RELATED"/>
    <property type="match status" value="1"/>
</dbReference>
<dbReference type="RefSeq" id="WP_379721009.1">
    <property type="nucleotide sequence ID" value="NZ_JBHRYJ010000001.1"/>
</dbReference>
<gene>
    <name evidence="6" type="ORF">ACFOOQ_02005</name>
</gene>
<evidence type="ECO:0000256" key="1">
    <source>
        <dbReference type="ARBA" id="ARBA00005417"/>
    </source>
</evidence>
<dbReference type="SUPFAM" id="SSF52540">
    <property type="entry name" value="P-loop containing nucleoside triphosphate hydrolases"/>
    <property type="match status" value="1"/>
</dbReference>
<dbReference type="Gene3D" id="3.40.50.300">
    <property type="entry name" value="P-loop containing nucleotide triphosphate hydrolases"/>
    <property type="match status" value="1"/>
</dbReference>
<protein>
    <submittedName>
        <fullName evidence="6">ABC transporter ATP-binding protein</fullName>
    </submittedName>
</protein>
<keyword evidence="2" id="KW-0813">Transport</keyword>
<name>A0ABV7VB33_9PROT</name>
<sequence>MAAAVEAVALRRPSTSIPAVALHNVSCTFPARGRSGGLYTAVKDTTILIEPGEFVSVVGPTGCGKSTLLNVASGLMQPTTGRIEIFGEPLQGINRQAGYMFQADALMPWRSALENVLAGLEYAGIDRKEATERAMQWLARVGLRGFEKTYPHHLSGGMRKRVALAQMLIMDPKIILMDEPFSALDIQTRQLMENELLDLWSADRKSVLFITHDLDEAIAMSDRVVVLSAGPGTHPIGDFHIDLPRPRDVAEIRDTAGFARLHSEIWAAMKEEVLKGYAQSRR</sequence>
<dbReference type="InterPro" id="IPR003439">
    <property type="entry name" value="ABC_transporter-like_ATP-bd"/>
</dbReference>
<dbReference type="Pfam" id="PF00005">
    <property type="entry name" value="ABC_tran"/>
    <property type="match status" value="1"/>
</dbReference>
<evidence type="ECO:0000256" key="4">
    <source>
        <dbReference type="ARBA" id="ARBA00022840"/>
    </source>
</evidence>
<evidence type="ECO:0000313" key="6">
    <source>
        <dbReference type="EMBL" id="MFC3674297.1"/>
    </source>
</evidence>
<dbReference type="PROSITE" id="PS50893">
    <property type="entry name" value="ABC_TRANSPORTER_2"/>
    <property type="match status" value="1"/>
</dbReference>
<comment type="similarity">
    <text evidence="1">Belongs to the ABC transporter superfamily.</text>
</comment>
<dbReference type="InterPro" id="IPR050166">
    <property type="entry name" value="ABC_transporter_ATP-bind"/>
</dbReference>
<dbReference type="SMART" id="SM00382">
    <property type="entry name" value="AAA"/>
    <property type="match status" value="1"/>
</dbReference>
<accession>A0ABV7VB33</accession>
<keyword evidence="4 6" id="KW-0067">ATP-binding</keyword>
<dbReference type="Proteomes" id="UP001595711">
    <property type="component" value="Unassembled WGS sequence"/>
</dbReference>
<evidence type="ECO:0000313" key="7">
    <source>
        <dbReference type="Proteomes" id="UP001595711"/>
    </source>
</evidence>
<evidence type="ECO:0000256" key="2">
    <source>
        <dbReference type="ARBA" id="ARBA00022448"/>
    </source>
</evidence>
<proteinExistence type="inferred from homology"/>
<dbReference type="EMBL" id="JBHRYJ010000001">
    <property type="protein sequence ID" value="MFC3674297.1"/>
    <property type="molecule type" value="Genomic_DNA"/>
</dbReference>
<keyword evidence="3" id="KW-0547">Nucleotide-binding</keyword>
<comment type="caution">
    <text evidence="6">The sequence shown here is derived from an EMBL/GenBank/DDBJ whole genome shotgun (WGS) entry which is preliminary data.</text>
</comment>
<feature type="domain" description="ABC transporter" evidence="5">
    <location>
        <begin position="20"/>
        <end position="254"/>
    </location>
</feature>
<dbReference type="PANTHER" id="PTHR42788:SF13">
    <property type="entry name" value="ALIPHATIC SULFONATES IMPORT ATP-BINDING PROTEIN SSUB"/>
    <property type="match status" value="1"/>
</dbReference>
<dbReference type="GO" id="GO:0005524">
    <property type="term" value="F:ATP binding"/>
    <property type="evidence" value="ECO:0007669"/>
    <property type="project" value="UniProtKB-KW"/>
</dbReference>
<dbReference type="InterPro" id="IPR003593">
    <property type="entry name" value="AAA+_ATPase"/>
</dbReference>
<dbReference type="CDD" id="cd03293">
    <property type="entry name" value="ABC_NrtD_SsuB_transporters"/>
    <property type="match status" value="1"/>
</dbReference>
<organism evidence="6 7">
    <name type="scientific">Ferrovibrio xuzhouensis</name>
    <dbReference type="NCBI Taxonomy" id="1576914"/>
    <lineage>
        <taxon>Bacteria</taxon>
        <taxon>Pseudomonadati</taxon>
        <taxon>Pseudomonadota</taxon>
        <taxon>Alphaproteobacteria</taxon>
        <taxon>Rhodospirillales</taxon>
        <taxon>Rhodospirillaceae</taxon>
        <taxon>Ferrovibrio</taxon>
    </lineage>
</organism>
<evidence type="ECO:0000256" key="3">
    <source>
        <dbReference type="ARBA" id="ARBA00022741"/>
    </source>
</evidence>
<dbReference type="InterPro" id="IPR027417">
    <property type="entry name" value="P-loop_NTPase"/>
</dbReference>
<reference evidence="7" key="1">
    <citation type="journal article" date="2019" name="Int. J. Syst. Evol. Microbiol.">
        <title>The Global Catalogue of Microorganisms (GCM) 10K type strain sequencing project: providing services to taxonomists for standard genome sequencing and annotation.</title>
        <authorList>
            <consortium name="The Broad Institute Genomics Platform"/>
            <consortium name="The Broad Institute Genome Sequencing Center for Infectious Disease"/>
            <person name="Wu L."/>
            <person name="Ma J."/>
        </authorList>
    </citation>
    <scope>NUCLEOTIDE SEQUENCE [LARGE SCALE GENOMIC DNA]</scope>
    <source>
        <strain evidence="7">KCTC 42182</strain>
    </source>
</reference>
<dbReference type="PROSITE" id="PS00211">
    <property type="entry name" value="ABC_TRANSPORTER_1"/>
    <property type="match status" value="1"/>
</dbReference>
<evidence type="ECO:0000259" key="5">
    <source>
        <dbReference type="PROSITE" id="PS50893"/>
    </source>
</evidence>